<feature type="region of interest" description="Disordered" evidence="1">
    <location>
        <begin position="337"/>
        <end position="389"/>
    </location>
</feature>
<evidence type="ECO:0000313" key="3">
    <source>
        <dbReference type="Proteomes" id="UP001301769"/>
    </source>
</evidence>
<dbReference type="EMBL" id="MU858137">
    <property type="protein sequence ID" value="KAK4211957.1"/>
    <property type="molecule type" value="Genomic_DNA"/>
</dbReference>
<feature type="region of interest" description="Disordered" evidence="1">
    <location>
        <begin position="280"/>
        <end position="302"/>
    </location>
</feature>
<feature type="compositionally biased region" description="Polar residues" evidence="1">
    <location>
        <begin position="337"/>
        <end position="354"/>
    </location>
</feature>
<dbReference type="PANTHER" id="PTHR40625">
    <property type="entry name" value="GTP-BINDING PROTEIN ESDC-RELATED"/>
    <property type="match status" value="1"/>
</dbReference>
<proteinExistence type="predicted"/>
<name>A0AAN7B6L5_9PEZI</name>
<evidence type="ECO:0000313" key="2">
    <source>
        <dbReference type="EMBL" id="KAK4211957.1"/>
    </source>
</evidence>
<feature type="region of interest" description="Disordered" evidence="1">
    <location>
        <begin position="142"/>
        <end position="233"/>
    </location>
</feature>
<dbReference type="PANTHER" id="PTHR40625:SF1">
    <property type="entry name" value="AMP-ACTIVATED PROTEIN KINASE GLYCOGEN-BINDING DOMAIN-CONTAINING PROTEIN"/>
    <property type="match status" value="1"/>
</dbReference>
<reference evidence="2" key="1">
    <citation type="journal article" date="2023" name="Mol. Phylogenet. Evol.">
        <title>Genome-scale phylogeny and comparative genomics of the fungal order Sordariales.</title>
        <authorList>
            <person name="Hensen N."/>
            <person name="Bonometti L."/>
            <person name="Westerberg I."/>
            <person name="Brannstrom I.O."/>
            <person name="Guillou S."/>
            <person name="Cros-Aarteil S."/>
            <person name="Calhoun S."/>
            <person name="Haridas S."/>
            <person name="Kuo A."/>
            <person name="Mondo S."/>
            <person name="Pangilinan J."/>
            <person name="Riley R."/>
            <person name="LaButti K."/>
            <person name="Andreopoulos B."/>
            <person name="Lipzen A."/>
            <person name="Chen C."/>
            <person name="Yan M."/>
            <person name="Daum C."/>
            <person name="Ng V."/>
            <person name="Clum A."/>
            <person name="Steindorff A."/>
            <person name="Ohm R.A."/>
            <person name="Martin F."/>
            <person name="Silar P."/>
            <person name="Natvig D.O."/>
            <person name="Lalanne C."/>
            <person name="Gautier V."/>
            <person name="Ament-Velasquez S.L."/>
            <person name="Kruys A."/>
            <person name="Hutchinson M.I."/>
            <person name="Powell A.J."/>
            <person name="Barry K."/>
            <person name="Miller A.N."/>
            <person name="Grigoriev I.V."/>
            <person name="Debuchy R."/>
            <person name="Gladieux P."/>
            <person name="Hiltunen Thoren M."/>
            <person name="Johannesson H."/>
        </authorList>
    </citation>
    <scope>NUCLEOTIDE SEQUENCE</scope>
    <source>
        <strain evidence="2">PSN293</strain>
    </source>
</reference>
<reference evidence="2" key="2">
    <citation type="submission" date="2023-05" db="EMBL/GenBank/DDBJ databases">
        <authorList>
            <consortium name="Lawrence Berkeley National Laboratory"/>
            <person name="Steindorff A."/>
            <person name="Hensen N."/>
            <person name="Bonometti L."/>
            <person name="Westerberg I."/>
            <person name="Brannstrom I.O."/>
            <person name="Guillou S."/>
            <person name="Cros-Aarteil S."/>
            <person name="Calhoun S."/>
            <person name="Haridas S."/>
            <person name="Kuo A."/>
            <person name="Mondo S."/>
            <person name="Pangilinan J."/>
            <person name="Riley R."/>
            <person name="Labutti K."/>
            <person name="Andreopoulos B."/>
            <person name="Lipzen A."/>
            <person name="Chen C."/>
            <person name="Yanf M."/>
            <person name="Daum C."/>
            <person name="Ng V."/>
            <person name="Clum A."/>
            <person name="Ohm R."/>
            <person name="Martin F."/>
            <person name="Silar P."/>
            <person name="Natvig D."/>
            <person name="Lalanne C."/>
            <person name="Gautier V."/>
            <person name="Ament-Velasquez S.L."/>
            <person name="Kruys A."/>
            <person name="Hutchinson M.I."/>
            <person name="Powell A.J."/>
            <person name="Barry K."/>
            <person name="Miller A.N."/>
            <person name="Grigoriev I.V."/>
            <person name="Debuchy R."/>
            <person name="Gladieux P."/>
            <person name="Thoren M.H."/>
            <person name="Johannesson H."/>
        </authorList>
    </citation>
    <scope>NUCLEOTIDE SEQUENCE</scope>
    <source>
        <strain evidence="2">PSN293</strain>
    </source>
</reference>
<accession>A0AAN7B6L5</accession>
<sequence length="490" mass="53617">MDPTTTLFTFMLQTHPSVNMVHLVGSWDNFSRTHAMERDSRRDAGQWRGCHSFKNITCDGDSSVNTPRRNGGLKMGHTYYYYYELDGTSETHDPSLPSTNTCPYLPGQTVNTLWIPVEQTARKRSASLNSLRDDDYMTMKPADKFVTPRPPPSVPSESTAHRVGTAPMHLQHKRSARSLSPAGWTFSPRKLFTRKSSSTSLKDRGQSPTPTELDERNPRAGEGSRSRDISPESLRRFLVDDNIPEEEYAPASDRPAIAIPEDIVEENEDDDNFATSATVSESLPFTGLSPPPQRSLSPSPAPTIVALNDALSVPAAPTRPPPSVPIAAARFSLSENSSLYSPQSPRSPGSNSLPSFYHSDDEDDDDYYIPAPQHEDYAPLSPLGCGGTDSMAARNLDATLSTYSLPQTSDPNQQQKKQEKLSLVVPPSSSFSNNHRNTLGSPALVARGNGADEVPQMGSNNLLLLTSPIPNSGLDDLIHELGWMADIIRA</sequence>
<protein>
    <submittedName>
        <fullName evidence="2">Uncharacterized protein</fullName>
    </submittedName>
</protein>
<feature type="compositionally biased region" description="Low complexity" evidence="1">
    <location>
        <begin position="421"/>
        <end position="434"/>
    </location>
</feature>
<gene>
    <name evidence="2" type="ORF">QBC37DRAFT_203712</name>
</gene>
<evidence type="ECO:0000256" key="1">
    <source>
        <dbReference type="SAM" id="MobiDB-lite"/>
    </source>
</evidence>
<feature type="compositionally biased region" description="Basic and acidic residues" evidence="1">
    <location>
        <begin position="213"/>
        <end position="233"/>
    </location>
</feature>
<organism evidence="2 3">
    <name type="scientific">Rhypophila decipiens</name>
    <dbReference type="NCBI Taxonomy" id="261697"/>
    <lineage>
        <taxon>Eukaryota</taxon>
        <taxon>Fungi</taxon>
        <taxon>Dikarya</taxon>
        <taxon>Ascomycota</taxon>
        <taxon>Pezizomycotina</taxon>
        <taxon>Sordariomycetes</taxon>
        <taxon>Sordariomycetidae</taxon>
        <taxon>Sordariales</taxon>
        <taxon>Naviculisporaceae</taxon>
        <taxon>Rhypophila</taxon>
    </lineage>
</organism>
<dbReference type="Proteomes" id="UP001301769">
    <property type="component" value="Unassembled WGS sequence"/>
</dbReference>
<dbReference type="AlphaFoldDB" id="A0AAN7B6L5"/>
<keyword evidence="3" id="KW-1185">Reference proteome</keyword>
<feature type="region of interest" description="Disordered" evidence="1">
    <location>
        <begin position="403"/>
        <end position="441"/>
    </location>
</feature>
<feature type="compositionally biased region" description="Polar residues" evidence="1">
    <location>
        <begin position="194"/>
        <end position="210"/>
    </location>
</feature>
<feature type="compositionally biased region" description="Polar residues" evidence="1">
    <location>
        <begin position="403"/>
        <end position="415"/>
    </location>
</feature>
<comment type="caution">
    <text evidence="2">The sequence shown here is derived from an EMBL/GenBank/DDBJ whole genome shotgun (WGS) entry which is preliminary data.</text>
</comment>